<dbReference type="GO" id="GO:0015093">
    <property type="term" value="F:ferrous iron transmembrane transporter activity"/>
    <property type="evidence" value="ECO:0007669"/>
    <property type="project" value="TreeGrafter"/>
</dbReference>
<evidence type="ECO:0000256" key="5">
    <source>
        <dbReference type="ARBA" id="ARBA00023136"/>
    </source>
</evidence>
<dbReference type="Pfam" id="PF03239">
    <property type="entry name" value="FTR1"/>
    <property type="match status" value="1"/>
</dbReference>
<dbReference type="EMBL" id="BLZR01000001">
    <property type="protein sequence ID" value="GFP75746.1"/>
    <property type="molecule type" value="Genomic_DNA"/>
</dbReference>
<evidence type="ECO:0000313" key="8">
    <source>
        <dbReference type="EMBL" id="GFP75746.1"/>
    </source>
</evidence>
<comment type="subcellular location">
    <subcellularLocation>
        <location evidence="1">Membrane</location>
        <topology evidence="1">Multi-pass membrane protein</topology>
    </subcellularLocation>
</comment>
<evidence type="ECO:0000256" key="2">
    <source>
        <dbReference type="ARBA" id="ARBA00008333"/>
    </source>
</evidence>
<feature type="transmembrane region" description="Helical" evidence="6">
    <location>
        <begin position="301"/>
        <end position="320"/>
    </location>
</feature>
<comment type="similarity">
    <text evidence="2">Belongs to the oxidase-dependent Fe transporter (OFeT) (TC 9.A.10.1) family.</text>
</comment>
<keyword evidence="7" id="KW-0732">Signal</keyword>
<evidence type="ECO:0000256" key="6">
    <source>
        <dbReference type="SAM" id="Phobius"/>
    </source>
</evidence>
<sequence length="484" mass="53204">MRKLFVLLLSLFLIFPLFSVKAFAADTKTEFSKGNKLIESSIEAVKAGDLSKGKDLYNQFNDTWVEFEDGVKEQSKQAYGDIEEKMGMVRFLFTQDPIQKDKVLTALEDLEKTNTAFLQDGYKNSDSKTKGKSATVKDLVSLLETSKNQIQDGDITSAIETMNTFSSSWLDVEGIVLTQSKKVYDDAEKDMVSVKAYLTVSPVDKDKALKIIDRMHGYLSLLSGDTSYGIVDVITIILREGLEAILVVIALLGFLNKSGQESKKVWVYGGVGVGLIVSIVLATLVKLLFTSGTFGNNNFLISGWTGVFAAVMLIYVSYWLHSKSNIASRKNELKDNSYKTLKNGSLLSLGFLAFLAVFREGTETVLFYIGMASSIKLSTLFLGILIGFAILILLSVLIIKVGLKIPMKPFFLVSSLLVFYLGLKFTGMGINGLQLAGLLPATTSDTLPTISALGVYPTWEGFIPQILLVVIAIVVSLFNKFKKQ</sequence>
<organism evidence="8 9">
    <name type="scientific">Clostridium fungisolvens</name>
    <dbReference type="NCBI Taxonomy" id="1604897"/>
    <lineage>
        <taxon>Bacteria</taxon>
        <taxon>Bacillati</taxon>
        <taxon>Bacillota</taxon>
        <taxon>Clostridia</taxon>
        <taxon>Eubacteriales</taxon>
        <taxon>Clostridiaceae</taxon>
        <taxon>Clostridium</taxon>
    </lineage>
</organism>
<name>A0A6V8SGA2_9CLOT</name>
<dbReference type="RefSeq" id="WP_183277222.1">
    <property type="nucleotide sequence ID" value="NZ_BLZR01000001.1"/>
</dbReference>
<evidence type="ECO:0000256" key="3">
    <source>
        <dbReference type="ARBA" id="ARBA00022692"/>
    </source>
</evidence>
<evidence type="ECO:0000256" key="1">
    <source>
        <dbReference type="ARBA" id="ARBA00004141"/>
    </source>
</evidence>
<dbReference type="AlphaFoldDB" id="A0A6V8SGA2"/>
<feature type="transmembrane region" description="Helical" evidence="6">
    <location>
        <begin position="410"/>
        <end position="430"/>
    </location>
</feature>
<evidence type="ECO:0000256" key="4">
    <source>
        <dbReference type="ARBA" id="ARBA00022989"/>
    </source>
</evidence>
<comment type="caution">
    <text evidence="8">The sequence shown here is derived from an EMBL/GenBank/DDBJ whole genome shotgun (WGS) entry which is preliminary data.</text>
</comment>
<accession>A0A6V8SGA2</accession>
<protein>
    <submittedName>
        <fullName evidence="8">Ferrous iron permease EfeU</fullName>
    </submittedName>
</protein>
<dbReference type="InterPro" id="IPR004923">
    <property type="entry name" value="FTR1/Fip1/EfeU"/>
</dbReference>
<gene>
    <name evidence="8" type="ORF">bsdtw1_01838</name>
</gene>
<reference evidence="8 9" key="1">
    <citation type="submission" date="2020-07" db="EMBL/GenBank/DDBJ databases">
        <title>A new beta-1,3-glucan-decomposing anaerobic bacterium isolated from anoxic soil subjected to biological soil disinfestation.</title>
        <authorList>
            <person name="Ueki A."/>
            <person name="Tonouchi A."/>
        </authorList>
    </citation>
    <scope>NUCLEOTIDE SEQUENCE [LARGE SCALE GENOMIC DNA]</scope>
    <source>
        <strain evidence="8 9">TW1</strain>
    </source>
</reference>
<keyword evidence="3 6" id="KW-0812">Transmembrane</keyword>
<proteinExistence type="inferred from homology"/>
<feature type="transmembrane region" description="Helical" evidence="6">
    <location>
        <begin position="267"/>
        <end position="289"/>
    </location>
</feature>
<feature type="signal peptide" evidence="7">
    <location>
        <begin position="1"/>
        <end position="24"/>
    </location>
</feature>
<dbReference type="GO" id="GO:0033573">
    <property type="term" value="C:high-affinity iron permease complex"/>
    <property type="evidence" value="ECO:0007669"/>
    <property type="project" value="InterPro"/>
</dbReference>
<feature type="chain" id="PRO_5027906381" evidence="7">
    <location>
        <begin position="25"/>
        <end position="484"/>
    </location>
</feature>
<feature type="transmembrane region" description="Helical" evidence="6">
    <location>
        <begin position="341"/>
        <end position="358"/>
    </location>
</feature>
<evidence type="ECO:0000313" key="9">
    <source>
        <dbReference type="Proteomes" id="UP000580568"/>
    </source>
</evidence>
<feature type="transmembrane region" description="Helical" evidence="6">
    <location>
        <begin position="462"/>
        <end position="481"/>
    </location>
</feature>
<keyword evidence="4 6" id="KW-1133">Transmembrane helix</keyword>
<dbReference type="PANTHER" id="PTHR31632:SF2">
    <property type="entry name" value="PLASMA MEMBRANE IRON PERMEASE"/>
    <property type="match status" value="1"/>
</dbReference>
<dbReference type="PANTHER" id="PTHR31632">
    <property type="entry name" value="IRON TRANSPORTER FTH1"/>
    <property type="match status" value="1"/>
</dbReference>
<feature type="transmembrane region" description="Helical" evidence="6">
    <location>
        <begin position="236"/>
        <end position="255"/>
    </location>
</feature>
<keyword evidence="5 6" id="KW-0472">Membrane</keyword>
<keyword evidence="9" id="KW-1185">Reference proteome</keyword>
<dbReference type="Proteomes" id="UP000580568">
    <property type="component" value="Unassembled WGS sequence"/>
</dbReference>
<evidence type="ECO:0000256" key="7">
    <source>
        <dbReference type="SAM" id="SignalP"/>
    </source>
</evidence>
<feature type="transmembrane region" description="Helical" evidence="6">
    <location>
        <begin position="378"/>
        <end position="398"/>
    </location>
</feature>